<dbReference type="STRING" id="8496.A0A151N8D1"/>
<reference evidence="8 9" key="1">
    <citation type="journal article" date="2012" name="Genome Biol.">
        <title>Sequencing three crocodilian genomes to illuminate the evolution of archosaurs and amniotes.</title>
        <authorList>
            <person name="St John J.A."/>
            <person name="Braun E.L."/>
            <person name="Isberg S.R."/>
            <person name="Miles L.G."/>
            <person name="Chong A.Y."/>
            <person name="Gongora J."/>
            <person name="Dalzell P."/>
            <person name="Moran C."/>
            <person name="Bed'hom B."/>
            <person name="Abzhanov A."/>
            <person name="Burgess S.C."/>
            <person name="Cooksey A.M."/>
            <person name="Castoe T.A."/>
            <person name="Crawford N.G."/>
            <person name="Densmore L.D."/>
            <person name="Drew J.C."/>
            <person name="Edwards S.V."/>
            <person name="Faircloth B.C."/>
            <person name="Fujita M.K."/>
            <person name="Greenwold M.J."/>
            <person name="Hoffmann F.G."/>
            <person name="Howard J.M."/>
            <person name="Iguchi T."/>
            <person name="Janes D.E."/>
            <person name="Khan S.Y."/>
            <person name="Kohno S."/>
            <person name="de Koning A.J."/>
            <person name="Lance S.L."/>
            <person name="McCarthy F.M."/>
            <person name="McCormack J.E."/>
            <person name="Merchant M.E."/>
            <person name="Peterson D.G."/>
            <person name="Pollock D.D."/>
            <person name="Pourmand N."/>
            <person name="Raney B.J."/>
            <person name="Roessler K.A."/>
            <person name="Sanford J.R."/>
            <person name="Sawyer R.H."/>
            <person name="Schmidt C.J."/>
            <person name="Triplett E.W."/>
            <person name="Tuberville T.D."/>
            <person name="Venegas-Anaya M."/>
            <person name="Howard J.T."/>
            <person name="Jarvis E.D."/>
            <person name="Guillette L.J.Jr."/>
            <person name="Glenn T.C."/>
            <person name="Green R.E."/>
            <person name="Ray D.A."/>
        </authorList>
    </citation>
    <scope>NUCLEOTIDE SEQUENCE [LARGE SCALE GENOMIC DNA]</scope>
    <source>
        <strain evidence="8">KSC_2009_1</strain>
    </source>
</reference>
<evidence type="ECO:0000313" key="9">
    <source>
        <dbReference type="Proteomes" id="UP000050525"/>
    </source>
</evidence>
<dbReference type="PANTHER" id="PTHR43655:SF7">
    <property type="entry name" value="AFG3-LIKE PROTEIN 1"/>
    <property type="match status" value="1"/>
</dbReference>
<dbReference type="GO" id="GO:0046872">
    <property type="term" value="F:metal ion binding"/>
    <property type="evidence" value="ECO:0007669"/>
    <property type="project" value="UniProtKB-KW"/>
</dbReference>
<dbReference type="GO" id="GO:0004176">
    <property type="term" value="F:ATP-dependent peptidase activity"/>
    <property type="evidence" value="ECO:0007669"/>
    <property type="project" value="InterPro"/>
</dbReference>
<dbReference type="Gene3D" id="1.20.58.760">
    <property type="entry name" value="Peptidase M41"/>
    <property type="match status" value="1"/>
</dbReference>
<dbReference type="AlphaFoldDB" id="A0A151N8D1"/>
<dbReference type="PANTHER" id="PTHR43655">
    <property type="entry name" value="ATP-DEPENDENT PROTEASE"/>
    <property type="match status" value="1"/>
</dbReference>
<proteinExistence type="predicted"/>
<keyword evidence="6" id="KW-0645">Protease</keyword>
<evidence type="ECO:0000256" key="6">
    <source>
        <dbReference type="ARBA" id="ARBA00023049"/>
    </source>
</evidence>
<accession>A0A151N8D1</accession>
<organism evidence="8 9">
    <name type="scientific">Alligator mississippiensis</name>
    <name type="common">American alligator</name>
    <dbReference type="NCBI Taxonomy" id="8496"/>
    <lineage>
        <taxon>Eukaryota</taxon>
        <taxon>Metazoa</taxon>
        <taxon>Chordata</taxon>
        <taxon>Craniata</taxon>
        <taxon>Vertebrata</taxon>
        <taxon>Euteleostomi</taxon>
        <taxon>Archelosauria</taxon>
        <taxon>Archosauria</taxon>
        <taxon>Crocodylia</taxon>
        <taxon>Alligatoridae</taxon>
        <taxon>Alligatorinae</taxon>
        <taxon>Alligator</taxon>
    </lineage>
</organism>
<evidence type="ECO:0000256" key="4">
    <source>
        <dbReference type="ARBA" id="ARBA00022833"/>
    </source>
</evidence>
<keyword evidence="6" id="KW-0482">Metalloprotease</keyword>
<dbReference type="Proteomes" id="UP000050525">
    <property type="component" value="Unassembled WGS sequence"/>
</dbReference>
<dbReference type="GO" id="GO:0034982">
    <property type="term" value="P:mitochondrial protein processing"/>
    <property type="evidence" value="ECO:0007669"/>
    <property type="project" value="TreeGrafter"/>
</dbReference>
<dbReference type="SUPFAM" id="SSF140990">
    <property type="entry name" value="FtsH protease domain-like"/>
    <property type="match status" value="1"/>
</dbReference>
<dbReference type="InterPro" id="IPR037219">
    <property type="entry name" value="Peptidase_M41-like"/>
</dbReference>
<keyword evidence="4" id="KW-0862">Zinc</keyword>
<dbReference type="Pfam" id="PF01434">
    <property type="entry name" value="Peptidase_M41"/>
    <property type="match status" value="1"/>
</dbReference>
<feature type="domain" description="Peptidase M41" evidence="7">
    <location>
        <begin position="4"/>
        <end position="95"/>
    </location>
</feature>
<gene>
    <name evidence="8" type="ORF">Y1Q_0017325</name>
</gene>
<keyword evidence="2" id="KW-0479">Metal-binding</keyword>
<evidence type="ECO:0000256" key="3">
    <source>
        <dbReference type="ARBA" id="ARBA00022741"/>
    </source>
</evidence>
<comment type="caution">
    <text evidence="8">The sequence shown here is derived from an EMBL/GenBank/DDBJ whole genome shotgun (WGS) entry which is preliminary data.</text>
</comment>
<keyword evidence="6" id="KW-0378">Hydrolase</keyword>
<dbReference type="GO" id="GO:0005745">
    <property type="term" value="C:m-AAA complex"/>
    <property type="evidence" value="ECO:0007669"/>
    <property type="project" value="TreeGrafter"/>
</dbReference>
<name>A0A151N8D1_ALLMI</name>
<evidence type="ECO:0000259" key="7">
    <source>
        <dbReference type="Pfam" id="PF01434"/>
    </source>
</evidence>
<dbReference type="InterPro" id="IPR050928">
    <property type="entry name" value="ATP-dep_Zn_Metalloprotease"/>
</dbReference>
<evidence type="ECO:0000313" key="8">
    <source>
        <dbReference type="EMBL" id="KYO33080.1"/>
    </source>
</evidence>
<keyword evidence="3" id="KW-0547">Nucleotide-binding</keyword>
<sequence>MCVMLGGHIATGAQGDLRKVTRDAHAQVMQYGRSDRLGHVSFKHPQQDALPADKPYSKATAEVVDAEGRSLINCSYERALGQLMRHCDRVEQVREQGWGGQGLCCLRSSQGVCSDSEGLKGWEHS</sequence>
<dbReference type="GO" id="GO:0005524">
    <property type="term" value="F:ATP binding"/>
    <property type="evidence" value="ECO:0007669"/>
    <property type="project" value="UniProtKB-KW"/>
</dbReference>
<evidence type="ECO:0000256" key="1">
    <source>
        <dbReference type="ARBA" id="ARBA00001947"/>
    </source>
</evidence>
<keyword evidence="5" id="KW-0067">ATP-binding</keyword>
<dbReference type="GO" id="GO:0004222">
    <property type="term" value="F:metalloendopeptidase activity"/>
    <property type="evidence" value="ECO:0007669"/>
    <property type="project" value="InterPro"/>
</dbReference>
<comment type="cofactor">
    <cofactor evidence="1">
        <name>Zn(2+)</name>
        <dbReference type="ChEBI" id="CHEBI:29105"/>
    </cofactor>
</comment>
<evidence type="ECO:0000256" key="2">
    <source>
        <dbReference type="ARBA" id="ARBA00022723"/>
    </source>
</evidence>
<protein>
    <recommendedName>
        <fullName evidence="7">Peptidase M41 domain-containing protein</fullName>
    </recommendedName>
</protein>
<dbReference type="InterPro" id="IPR000642">
    <property type="entry name" value="Peptidase_M41"/>
</dbReference>
<keyword evidence="9" id="KW-1185">Reference proteome</keyword>
<evidence type="ECO:0000256" key="5">
    <source>
        <dbReference type="ARBA" id="ARBA00022840"/>
    </source>
</evidence>
<dbReference type="EMBL" id="AKHW03003793">
    <property type="protein sequence ID" value="KYO33080.1"/>
    <property type="molecule type" value="Genomic_DNA"/>
</dbReference>